<dbReference type="AlphaFoldDB" id="A0A7M2X1F4"/>
<sequence length="62" mass="6968">MGVMLEVLAGLSPSNWGRLIGMVVGLVLFVVIVPVVSFVRFLIEERRNERQRVIAQKKCPLC</sequence>
<keyword evidence="3" id="KW-1185">Reference proteome</keyword>
<dbReference type="EMBL" id="CP063458">
    <property type="protein sequence ID" value="QOV90961.1"/>
    <property type="molecule type" value="Genomic_DNA"/>
</dbReference>
<keyword evidence="1" id="KW-1133">Transmembrane helix</keyword>
<keyword evidence="1" id="KW-0812">Transmembrane</keyword>
<keyword evidence="1" id="KW-0472">Membrane</keyword>
<dbReference type="Proteomes" id="UP000593765">
    <property type="component" value="Chromosome"/>
</dbReference>
<name>A0A7M2X1F4_9BACT</name>
<evidence type="ECO:0000256" key="1">
    <source>
        <dbReference type="SAM" id="Phobius"/>
    </source>
</evidence>
<dbReference type="RefSeq" id="WP_206294067.1">
    <property type="nucleotide sequence ID" value="NZ_CP063458.1"/>
</dbReference>
<gene>
    <name evidence="2" type="ORF">IPV69_06260</name>
</gene>
<dbReference type="KEGG" id="hbs:IPV69_06260"/>
<protein>
    <submittedName>
        <fullName evidence="2">Uncharacterized protein</fullName>
    </submittedName>
</protein>
<evidence type="ECO:0000313" key="2">
    <source>
        <dbReference type="EMBL" id="QOV90961.1"/>
    </source>
</evidence>
<proteinExistence type="predicted"/>
<organism evidence="2 3">
    <name type="scientific">Humisphaera borealis</name>
    <dbReference type="NCBI Taxonomy" id="2807512"/>
    <lineage>
        <taxon>Bacteria</taxon>
        <taxon>Pseudomonadati</taxon>
        <taxon>Planctomycetota</taxon>
        <taxon>Phycisphaerae</taxon>
        <taxon>Tepidisphaerales</taxon>
        <taxon>Tepidisphaeraceae</taxon>
        <taxon>Humisphaera</taxon>
    </lineage>
</organism>
<feature type="transmembrane region" description="Helical" evidence="1">
    <location>
        <begin position="20"/>
        <end position="43"/>
    </location>
</feature>
<evidence type="ECO:0000313" key="3">
    <source>
        <dbReference type="Proteomes" id="UP000593765"/>
    </source>
</evidence>
<reference evidence="2 3" key="1">
    <citation type="submission" date="2020-10" db="EMBL/GenBank/DDBJ databases">
        <title>Wide distribution of Phycisphaera-like planctomycetes from WD2101 soil group in peatlands and genome analysis of the first cultivated representative.</title>
        <authorList>
            <person name="Dedysh S.N."/>
            <person name="Beletsky A.V."/>
            <person name="Ivanova A."/>
            <person name="Kulichevskaya I.S."/>
            <person name="Suzina N.E."/>
            <person name="Philippov D.A."/>
            <person name="Rakitin A.L."/>
            <person name="Mardanov A.V."/>
            <person name="Ravin N.V."/>
        </authorList>
    </citation>
    <scope>NUCLEOTIDE SEQUENCE [LARGE SCALE GENOMIC DNA]</scope>
    <source>
        <strain evidence="2 3">M1803</strain>
    </source>
</reference>
<accession>A0A7M2X1F4</accession>